<dbReference type="GO" id="GO:0005886">
    <property type="term" value="C:plasma membrane"/>
    <property type="evidence" value="ECO:0007669"/>
    <property type="project" value="UniProtKB-SubCell"/>
</dbReference>
<dbReference type="GO" id="GO:0015293">
    <property type="term" value="F:symporter activity"/>
    <property type="evidence" value="ECO:0007669"/>
    <property type="project" value="TreeGrafter"/>
</dbReference>
<dbReference type="OrthoDB" id="9766455at2"/>
<feature type="transmembrane region" description="Helical" evidence="7">
    <location>
        <begin position="399"/>
        <end position="421"/>
    </location>
</feature>
<evidence type="ECO:0000256" key="2">
    <source>
        <dbReference type="ARBA" id="ARBA00009033"/>
    </source>
</evidence>
<feature type="transmembrane region" description="Helical" evidence="7">
    <location>
        <begin position="145"/>
        <end position="168"/>
    </location>
</feature>
<dbReference type="STRING" id="402881.Plav_1068"/>
<dbReference type="AlphaFoldDB" id="A7HS07"/>
<evidence type="ECO:0000259" key="9">
    <source>
        <dbReference type="Pfam" id="PF07662"/>
    </source>
</evidence>
<dbReference type="EMBL" id="CP000774">
    <property type="protein sequence ID" value="ABS62690.1"/>
    <property type="molecule type" value="Genomic_DNA"/>
</dbReference>
<accession>A7HS07</accession>
<keyword evidence="5 7" id="KW-1133">Transmembrane helix</keyword>
<gene>
    <name evidence="11" type="ordered locus">Plav_1068</name>
</gene>
<feature type="transmembrane region" description="Helical" evidence="7">
    <location>
        <begin position="72"/>
        <end position="91"/>
    </location>
</feature>
<dbReference type="PANTHER" id="PTHR10590:SF4">
    <property type="entry name" value="SOLUTE CARRIER FAMILY 28 MEMBER 3"/>
    <property type="match status" value="1"/>
</dbReference>
<organism evidence="11 12">
    <name type="scientific">Parvibaculum lavamentivorans (strain DS-1 / DSM 13023 / NCIMB 13966)</name>
    <dbReference type="NCBI Taxonomy" id="402881"/>
    <lineage>
        <taxon>Bacteria</taxon>
        <taxon>Pseudomonadati</taxon>
        <taxon>Pseudomonadota</taxon>
        <taxon>Alphaproteobacteria</taxon>
        <taxon>Hyphomicrobiales</taxon>
        <taxon>Parvibaculaceae</taxon>
        <taxon>Parvibaculum</taxon>
    </lineage>
</organism>
<evidence type="ECO:0000256" key="4">
    <source>
        <dbReference type="ARBA" id="ARBA00022692"/>
    </source>
</evidence>
<dbReference type="KEGG" id="pla:Plav_1068"/>
<feature type="transmembrane region" description="Helical" evidence="7">
    <location>
        <begin position="270"/>
        <end position="296"/>
    </location>
</feature>
<feature type="domain" description="Concentrative nucleoside transporter C-terminal" evidence="9">
    <location>
        <begin position="214"/>
        <end position="419"/>
    </location>
</feature>
<dbReference type="RefSeq" id="WP_012109946.1">
    <property type="nucleotide sequence ID" value="NC_009719.1"/>
</dbReference>
<feature type="transmembrane region" description="Helical" evidence="7">
    <location>
        <begin position="308"/>
        <end position="327"/>
    </location>
</feature>
<comment type="similarity">
    <text evidence="2">Belongs to the concentrative nucleoside transporter (CNT) (TC 2.A.41) family.</text>
</comment>
<feature type="transmembrane region" description="Helical" evidence="7">
    <location>
        <begin position="103"/>
        <end position="125"/>
    </location>
</feature>
<feature type="domain" description="Nucleoside transporter/FeoB GTPase Gate" evidence="10">
    <location>
        <begin position="106"/>
        <end position="204"/>
    </location>
</feature>
<name>A7HS07_PARL1</name>
<evidence type="ECO:0000256" key="7">
    <source>
        <dbReference type="SAM" id="Phobius"/>
    </source>
</evidence>
<keyword evidence="6 7" id="KW-0472">Membrane</keyword>
<dbReference type="Proteomes" id="UP000006377">
    <property type="component" value="Chromosome"/>
</dbReference>
<dbReference type="Pfam" id="PF07662">
    <property type="entry name" value="Nucleos_tra2_C"/>
    <property type="match status" value="1"/>
</dbReference>
<dbReference type="Pfam" id="PF01773">
    <property type="entry name" value="Nucleos_tra2_N"/>
    <property type="match status" value="1"/>
</dbReference>
<dbReference type="Pfam" id="PF07670">
    <property type="entry name" value="Gate"/>
    <property type="match status" value="1"/>
</dbReference>
<keyword evidence="12" id="KW-1185">Reference proteome</keyword>
<feature type="transmembrane region" description="Helical" evidence="7">
    <location>
        <begin position="6"/>
        <end position="22"/>
    </location>
</feature>
<reference evidence="11 12" key="1">
    <citation type="journal article" date="2011" name="Stand. Genomic Sci.">
        <title>Complete genome sequence of Parvibaculum lavamentivorans type strain (DS-1(T)).</title>
        <authorList>
            <person name="Schleheck D."/>
            <person name="Weiss M."/>
            <person name="Pitluck S."/>
            <person name="Bruce D."/>
            <person name="Land M.L."/>
            <person name="Han S."/>
            <person name="Saunders E."/>
            <person name="Tapia R."/>
            <person name="Detter C."/>
            <person name="Brettin T."/>
            <person name="Han J."/>
            <person name="Woyke T."/>
            <person name="Goodwin L."/>
            <person name="Pennacchio L."/>
            <person name="Nolan M."/>
            <person name="Cook A.M."/>
            <person name="Kjelleberg S."/>
            <person name="Thomas T."/>
        </authorList>
    </citation>
    <scope>NUCLEOTIDE SEQUENCE [LARGE SCALE GENOMIC DNA]</scope>
    <source>
        <strain evidence="12">DS-1 / DSM 13023 / NCIMB 13966</strain>
    </source>
</reference>
<evidence type="ECO:0000256" key="3">
    <source>
        <dbReference type="ARBA" id="ARBA00022475"/>
    </source>
</evidence>
<comment type="subcellular location">
    <subcellularLocation>
        <location evidence="1">Cell membrane</location>
        <topology evidence="1">Multi-pass membrane protein</topology>
    </subcellularLocation>
</comment>
<dbReference type="InterPro" id="IPR002668">
    <property type="entry name" value="CNT_N_dom"/>
</dbReference>
<dbReference type="InterPro" id="IPR011642">
    <property type="entry name" value="Gate_dom"/>
</dbReference>
<feature type="transmembrane region" description="Helical" evidence="7">
    <location>
        <begin position="364"/>
        <end position="387"/>
    </location>
</feature>
<feature type="transmembrane region" description="Helical" evidence="7">
    <location>
        <begin position="210"/>
        <end position="229"/>
    </location>
</feature>
<evidence type="ECO:0000256" key="6">
    <source>
        <dbReference type="ARBA" id="ARBA00023136"/>
    </source>
</evidence>
<evidence type="ECO:0000259" key="10">
    <source>
        <dbReference type="Pfam" id="PF07670"/>
    </source>
</evidence>
<dbReference type="InterPro" id="IPR011657">
    <property type="entry name" value="CNT_C_dom"/>
</dbReference>
<dbReference type="PANTHER" id="PTHR10590">
    <property type="entry name" value="SODIUM/NUCLEOSIDE COTRANSPORTER"/>
    <property type="match status" value="1"/>
</dbReference>
<keyword evidence="4 7" id="KW-0812">Transmembrane</keyword>
<feature type="transmembrane region" description="Helical" evidence="7">
    <location>
        <begin position="180"/>
        <end position="204"/>
    </location>
</feature>
<dbReference type="InterPro" id="IPR008276">
    <property type="entry name" value="C_nuclsd_transpt"/>
</dbReference>
<feature type="transmembrane region" description="Helical" evidence="7">
    <location>
        <begin position="34"/>
        <end position="52"/>
    </location>
</feature>
<dbReference type="eggNOG" id="COG1972">
    <property type="taxonomic scope" value="Bacteria"/>
</dbReference>
<protein>
    <submittedName>
        <fullName evidence="11">Na+ dependent nucleoside transporter domain protein</fullName>
    </submittedName>
</protein>
<keyword evidence="3" id="KW-1003">Cell membrane</keyword>
<evidence type="ECO:0000256" key="5">
    <source>
        <dbReference type="ARBA" id="ARBA00022989"/>
    </source>
</evidence>
<proteinExistence type="inferred from homology"/>
<evidence type="ECO:0000313" key="12">
    <source>
        <dbReference type="Proteomes" id="UP000006377"/>
    </source>
</evidence>
<sequence>MTLLSLQSALGLAAIIVLAWALSENRRASRRSLAVDAAIALALQIGVALVLLKLPLARDALVGLNSVVEALMAATSAGTGFVFGYIGGGAAPFEIVYPQNSFVLAFQALPLVLFMSALSALLWYWRVLPVLTRGFAVLLRKTMGIGGAVGLASAANVFVGMVEAPLLIKPYLERLSRSELFAVMTVGLATVAGTVLFLYASIIAPVVPGSLGQIVTASLISLPAALLIARLMVPEETGRTPTGVGDDVPVVDYENSMDALTRGTFEGLHLLLNIIAMLLVMVAFVALLNILLALLPDAGDAPLTLQRLFGWVFAPLVWLMGVPWSEAPAAGQIMGIKTVLNELLAYIALAGEAGAGLSERSRLIMVYALCGFANPASVGIMIGGLTAMAPSRRSEIVELAPRALISGTLATSMTGAVIGLIT</sequence>
<evidence type="ECO:0000256" key="1">
    <source>
        <dbReference type="ARBA" id="ARBA00004651"/>
    </source>
</evidence>
<feature type="domain" description="Concentrative nucleoside transporter N-terminal" evidence="8">
    <location>
        <begin position="10"/>
        <end position="85"/>
    </location>
</feature>
<dbReference type="HOGENOM" id="CLU_016813_4_2_5"/>
<dbReference type="GO" id="GO:0005337">
    <property type="term" value="F:nucleoside transmembrane transporter activity"/>
    <property type="evidence" value="ECO:0007669"/>
    <property type="project" value="InterPro"/>
</dbReference>
<evidence type="ECO:0000259" key="8">
    <source>
        <dbReference type="Pfam" id="PF01773"/>
    </source>
</evidence>
<evidence type="ECO:0000313" key="11">
    <source>
        <dbReference type="EMBL" id="ABS62690.1"/>
    </source>
</evidence>